<dbReference type="AlphaFoldDB" id="A0A495VSK0"/>
<feature type="transmembrane region" description="Helical" evidence="6">
    <location>
        <begin position="256"/>
        <end position="274"/>
    </location>
</feature>
<evidence type="ECO:0000256" key="6">
    <source>
        <dbReference type="SAM" id="Phobius"/>
    </source>
</evidence>
<gene>
    <name evidence="7" type="ORF">BC742_1668</name>
</gene>
<comment type="subcellular location">
    <subcellularLocation>
        <location evidence="1">Membrane</location>
        <topology evidence="1">Multi-pass membrane protein</topology>
    </subcellularLocation>
</comment>
<dbReference type="GO" id="GO:0046873">
    <property type="term" value="F:metal ion transmembrane transporter activity"/>
    <property type="evidence" value="ECO:0007669"/>
    <property type="project" value="InterPro"/>
</dbReference>
<dbReference type="EMBL" id="RBXN01000005">
    <property type="protein sequence ID" value="RKT51395.1"/>
    <property type="molecule type" value="Genomic_DNA"/>
</dbReference>
<feature type="transmembrane region" description="Helical" evidence="6">
    <location>
        <begin position="286"/>
        <end position="306"/>
    </location>
</feature>
<keyword evidence="3 6" id="KW-0812">Transmembrane</keyword>
<dbReference type="SUPFAM" id="SSF143865">
    <property type="entry name" value="CorA soluble domain-like"/>
    <property type="match status" value="1"/>
</dbReference>
<dbReference type="SUPFAM" id="SSF144083">
    <property type="entry name" value="Magnesium transport protein CorA, transmembrane region"/>
    <property type="match status" value="1"/>
</dbReference>
<dbReference type="GO" id="GO:0016020">
    <property type="term" value="C:membrane"/>
    <property type="evidence" value="ECO:0007669"/>
    <property type="project" value="UniProtKB-SubCell"/>
</dbReference>
<accession>A0A495VSK0</accession>
<dbReference type="CDD" id="cd12827">
    <property type="entry name" value="EcCorA_ZntB-like_u2"/>
    <property type="match status" value="1"/>
</dbReference>
<evidence type="ECO:0000313" key="7">
    <source>
        <dbReference type="EMBL" id="RKT51395.1"/>
    </source>
</evidence>
<sequence>MGDLYMKTYLNGIKLMPEKIWMPNYWINIEQPDKIDIDYLLNELNVPESFLKDIEDPEERPRIEYEDEWQMIILRIPTKGHDTGYAYTTVPLGIFLKNDLIISVCFYENEMIGDFIRYNQRKEIGFNNPYDLVLQLIFSAAVWYMKYLKQLNIIIKESEKELERSIKNQELQALLQIEKCFVFFITSLKGNTILLHRIKHDKRSSKYIDPDQVEDVEIEMRQALETSNIYSDILAGMMDAYASVIGNNMGDIMKQLTSISLILMIPTLIASLYGMNVPNSLQDSPYGFPIILIASITLSTFGVWLFRKRRWF</sequence>
<dbReference type="PANTHER" id="PTHR47891:SF2">
    <property type="entry name" value="MAGNESIUM AND COBALT TRANSPORTER"/>
    <property type="match status" value="1"/>
</dbReference>
<name>A0A495VSK0_9BACT</name>
<dbReference type="PANTHER" id="PTHR47891">
    <property type="entry name" value="TRANSPORTER-RELATED"/>
    <property type="match status" value="1"/>
</dbReference>
<keyword evidence="4 6" id="KW-1133">Transmembrane helix</keyword>
<dbReference type="GeneID" id="92929457"/>
<evidence type="ECO:0000313" key="8">
    <source>
        <dbReference type="Proteomes" id="UP000269493"/>
    </source>
</evidence>
<reference evidence="7 8" key="1">
    <citation type="submission" date="2018-10" db="EMBL/GenBank/DDBJ databases">
        <title>Genomic Encyclopedia of Archaeal and Bacterial Type Strains, Phase II (KMG-II): from individual species to whole genera.</title>
        <authorList>
            <person name="Goeker M."/>
        </authorList>
    </citation>
    <scope>NUCLEOTIDE SEQUENCE [LARGE SCALE GENOMIC DNA]</scope>
    <source>
        <strain evidence="7 8">NSB1</strain>
    </source>
</reference>
<evidence type="ECO:0000256" key="4">
    <source>
        <dbReference type="ARBA" id="ARBA00022989"/>
    </source>
</evidence>
<dbReference type="InterPro" id="IPR002523">
    <property type="entry name" value="MgTranspt_CorA/ZnTranspt_ZntB"/>
</dbReference>
<comment type="caution">
    <text evidence="7">The sequence shown here is derived from an EMBL/GenBank/DDBJ whole genome shotgun (WGS) entry which is preliminary data.</text>
</comment>
<keyword evidence="8" id="KW-1185">Reference proteome</keyword>
<dbReference type="Gene3D" id="3.30.460.20">
    <property type="entry name" value="CorA soluble domain-like"/>
    <property type="match status" value="1"/>
</dbReference>
<dbReference type="Gene3D" id="1.20.58.340">
    <property type="entry name" value="Magnesium transport protein CorA, transmembrane region"/>
    <property type="match status" value="2"/>
</dbReference>
<comment type="similarity">
    <text evidence="2">Belongs to the CorA metal ion transporter (MIT) (TC 1.A.35) family.</text>
</comment>
<dbReference type="InterPro" id="IPR045863">
    <property type="entry name" value="CorA_TM1_TM2"/>
</dbReference>
<evidence type="ECO:0000256" key="5">
    <source>
        <dbReference type="ARBA" id="ARBA00023136"/>
    </source>
</evidence>
<proteinExistence type="inferred from homology"/>
<evidence type="ECO:0000256" key="2">
    <source>
        <dbReference type="ARBA" id="ARBA00009765"/>
    </source>
</evidence>
<organism evidence="7 8">
    <name type="scientific">Coprobacter fastidiosus NSB1 = JCM 33896</name>
    <dbReference type="NCBI Taxonomy" id="1349822"/>
    <lineage>
        <taxon>Bacteria</taxon>
        <taxon>Pseudomonadati</taxon>
        <taxon>Bacteroidota</taxon>
        <taxon>Bacteroidia</taxon>
        <taxon>Bacteroidales</taxon>
        <taxon>Barnesiellaceae</taxon>
        <taxon>Coprobacter</taxon>
    </lineage>
</organism>
<evidence type="ECO:0000256" key="3">
    <source>
        <dbReference type="ARBA" id="ARBA00022692"/>
    </source>
</evidence>
<dbReference type="InterPro" id="IPR047199">
    <property type="entry name" value="CorA-like"/>
</dbReference>
<keyword evidence="5 6" id="KW-0472">Membrane</keyword>
<evidence type="ECO:0000256" key="1">
    <source>
        <dbReference type="ARBA" id="ARBA00004141"/>
    </source>
</evidence>
<dbReference type="InterPro" id="IPR045861">
    <property type="entry name" value="CorA_cytoplasmic_dom"/>
</dbReference>
<protein>
    <submittedName>
        <fullName evidence="7">Magnesium transporter</fullName>
    </submittedName>
</protein>
<dbReference type="Proteomes" id="UP000269493">
    <property type="component" value="Unassembled WGS sequence"/>
</dbReference>
<dbReference type="Pfam" id="PF01544">
    <property type="entry name" value="CorA"/>
    <property type="match status" value="1"/>
</dbReference>
<dbReference type="RefSeq" id="WP_009318922.1">
    <property type="nucleotide sequence ID" value="NZ_KI440787.1"/>
</dbReference>